<dbReference type="Gene3D" id="2.10.25.10">
    <property type="entry name" value="Laminin"/>
    <property type="match status" value="2"/>
</dbReference>
<dbReference type="SMART" id="SM00181">
    <property type="entry name" value="EGF"/>
    <property type="match status" value="2"/>
</dbReference>
<dbReference type="InterPro" id="IPR012224">
    <property type="entry name" value="Pept_S1A_FX"/>
</dbReference>
<dbReference type="SMART" id="SM00069">
    <property type="entry name" value="GLA"/>
    <property type="match status" value="1"/>
</dbReference>
<dbReference type="SUPFAM" id="SSF57630">
    <property type="entry name" value="GLA-domain"/>
    <property type="match status" value="1"/>
</dbReference>
<dbReference type="FunFam" id="2.10.25.10:FF:000255">
    <property type="entry name" value="Sushi, nidogen and EGF-like domains 1"/>
    <property type="match status" value="1"/>
</dbReference>
<evidence type="ECO:0000256" key="6">
    <source>
        <dbReference type="ARBA" id="ARBA00022729"/>
    </source>
</evidence>
<comment type="caution">
    <text evidence="18">The sequence shown here is derived from an EMBL/GenBank/DDBJ whole genome shotgun (WGS) entry which is preliminary data.</text>
</comment>
<keyword evidence="4" id="KW-0645">Protease</keyword>
<dbReference type="PANTHER" id="PTHR24278">
    <property type="entry name" value="COAGULATION FACTOR"/>
    <property type="match status" value="1"/>
</dbReference>
<dbReference type="PANTHER" id="PTHR24278:SF26">
    <property type="entry name" value="COAGULATION FACTOR VII"/>
    <property type="match status" value="1"/>
</dbReference>
<sequence length="452" mass="50031">MLRALLLAPLAFSFNVWASVFIRKDDAHVLLHRSRRANAGFFEEIKKGNLERECVEEICDFEEAHEVFEDDALTKQFWITYSGREPCLDNPCQNNGTCIYMEKSYQCQCLEGFEGKYCQEAFEDTLKCLYVNGGCEHFCNGTGARHRCECAEGYALGDNGKECIAQVEYPCGKIPLLSVNQPVQPKVRIVGGSQCPKGHCPWQVLLEHEGHSLCGGVIVHQEWVITAAHCVDKRESTHLRVIAGEHDVLVAEDTEEQVAVAEVIVHERYNVTTGDSDIALLRLQGGMSFSPHVVPVCLPQSDFSRRELAAVRFSTLSGWGGRTTGWNAPPPGPGRPISAVLRRLEVPRIPRPECERSSGVNLTLSMFCAGYMEGPAHSCRGDDGSPLTTMHGRTAFLTGLVAWGRGCTTPGYYGIFTSIDHFLPWLQQHMSAPRPHLTNQTAPSRPGAETLI</sequence>
<evidence type="ECO:0000313" key="18">
    <source>
        <dbReference type="EMBL" id="KAJ8405960.1"/>
    </source>
</evidence>
<dbReference type="AlphaFoldDB" id="A0AAD7WR41"/>
<dbReference type="PROSITE" id="PS00022">
    <property type="entry name" value="EGF_1"/>
    <property type="match status" value="1"/>
</dbReference>
<dbReference type="SUPFAM" id="SSF50494">
    <property type="entry name" value="Trypsin-like serine proteases"/>
    <property type="match status" value="1"/>
</dbReference>
<evidence type="ECO:0000256" key="3">
    <source>
        <dbReference type="ARBA" id="ARBA00022536"/>
    </source>
</evidence>
<dbReference type="Pfam" id="PF00089">
    <property type="entry name" value="Trypsin"/>
    <property type="match status" value="1"/>
</dbReference>
<feature type="domain" description="EGF-like" evidence="15">
    <location>
        <begin position="83"/>
        <end position="119"/>
    </location>
</feature>
<dbReference type="PRINTS" id="PR00722">
    <property type="entry name" value="CHYMOTRYPSIN"/>
</dbReference>
<keyword evidence="11 13" id="KW-1015">Disulfide bond</keyword>
<dbReference type="Proteomes" id="UP001221898">
    <property type="component" value="Unassembled WGS sequence"/>
</dbReference>
<accession>A0AAD7WR41</accession>
<keyword evidence="7" id="KW-0677">Repeat</keyword>
<evidence type="ECO:0000256" key="7">
    <source>
        <dbReference type="ARBA" id="ARBA00022737"/>
    </source>
</evidence>
<dbReference type="EMBL" id="JAINUG010000045">
    <property type="protein sequence ID" value="KAJ8405960.1"/>
    <property type="molecule type" value="Genomic_DNA"/>
</dbReference>
<evidence type="ECO:0000313" key="19">
    <source>
        <dbReference type="Proteomes" id="UP001221898"/>
    </source>
</evidence>
<evidence type="ECO:0000256" key="12">
    <source>
        <dbReference type="ARBA" id="ARBA00023180"/>
    </source>
</evidence>
<dbReference type="Gene3D" id="4.10.740.10">
    <property type="entry name" value="Coagulation Factor IX"/>
    <property type="match status" value="1"/>
</dbReference>
<dbReference type="InterPro" id="IPR017857">
    <property type="entry name" value="Coagulation_fac-like_Gla_dom"/>
</dbReference>
<feature type="signal peptide" evidence="14">
    <location>
        <begin position="1"/>
        <end position="18"/>
    </location>
</feature>
<dbReference type="CDD" id="cd00054">
    <property type="entry name" value="EGF_CA"/>
    <property type="match status" value="1"/>
</dbReference>
<dbReference type="PROSITE" id="PS50240">
    <property type="entry name" value="TRYPSIN_DOM"/>
    <property type="match status" value="1"/>
</dbReference>
<dbReference type="CDD" id="cd00190">
    <property type="entry name" value="Tryp_SPc"/>
    <property type="match status" value="1"/>
</dbReference>
<evidence type="ECO:0000256" key="10">
    <source>
        <dbReference type="ARBA" id="ARBA00023145"/>
    </source>
</evidence>
<keyword evidence="6 14" id="KW-0732">Signal</keyword>
<dbReference type="InterPro" id="IPR001254">
    <property type="entry name" value="Trypsin_dom"/>
</dbReference>
<evidence type="ECO:0000259" key="17">
    <source>
        <dbReference type="PROSITE" id="PS50998"/>
    </source>
</evidence>
<dbReference type="Pfam" id="PF14670">
    <property type="entry name" value="FXa_inhibition"/>
    <property type="match status" value="1"/>
</dbReference>
<feature type="domain" description="Gla" evidence="17">
    <location>
        <begin position="37"/>
        <end position="83"/>
    </location>
</feature>
<dbReference type="PROSITE" id="PS00134">
    <property type="entry name" value="TRYPSIN_HIS"/>
    <property type="match status" value="1"/>
</dbReference>
<feature type="chain" id="PRO_5042026761" description="Coagulation factor VII" evidence="14">
    <location>
        <begin position="19"/>
        <end position="452"/>
    </location>
</feature>
<keyword evidence="12" id="KW-0325">Glycoprotein</keyword>
<reference evidence="18" key="1">
    <citation type="journal article" date="2023" name="Science">
        <title>Genome structures resolve the early diversification of teleost fishes.</title>
        <authorList>
            <person name="Parey E."/>
            <person name="Louis A."/>
            <person name="Montfort J."/>
            <person name="Bouchez O."/>
            <person name="Roques C."/>
            <person name="Iampietro C."/>
            <person name="Lluch J."/>
            <person name="Castinel A."/>
            <person name="Donnadieu C."/>
            <person name="Desvignes T."/>
            <person name="Floi Bucao C."/>
            <person name="Jouanno E."/>
            <person name="Wen M."/>
            <person name="Mejri S."/>
            <person name="Dirks R."/>
            <person name="Jansen H."/>
            <person name="Henkel C."/>
            <person name="Chen W.J."/>
            <person name="Zahm M."/>
            <person name="Cabau C."/>
            <person name="Klopp C."/>
            <person name="Thompson A.W."/>
            <person name="Robinson-Rechavi M."/>
            <person name="Braasch I."/>
            <person name="Lecointre G."/>
            <person name="Bobe J."/>
            <person name="Postlethwait J.H."/>
            <person name="Berthelot C."/>
            <person name="Roest Crollius H."/>
            <person name="Guiguen Y."/>
        </authorList>
    </citation>
    <scope>NUCLEOTIDE SEQUENCE</scope>
    <source>
        <strain evidence="18">NC1722</strain>
    </source>
</reference>
<dbReference type="InterPro" id="IPR043504">
    <property type="entry name" value="Peptidase_S1_PA_chymotrypsin"/>
</dbReference>
<dbReference type="GO" id="GO:0007596">
    <property type="term" value="P:blood coagulation"/>
    <property type="evidence" value="ECO:0007669"/>
    <property type="project" value="InterPro"/>
</dbReference>
<keyword evidence="8" id="KW-0378">Hydrolase</keyword>
<dbReference type="FunFam" id="2.40.10.10:FF:000013">
    <property type="entry name" value="Coagulation factor X"/>
    <property type="match status" value="1"/>
</dbReference>
<evidence type="ECO:0000256" key="4">
    <source>
        <dbReference type="ARBA" id="ARBA00022670"/>
    </source>
</evidence>
<protein>
    <recommendedName>
        <fullName evidence="20">Coagulation factor VII</fullName>
    </recommendedName>
</protein>
<comment type="subcellular location">
    <subcellularLocation>
        <location evidence="1">Secreted</location>
    </subcellularLocation>
</comment>
<dbReference type="SUPFAM" id="SSF57196">
    <property type="entry name" value="EGF/Laminin"/>
    <property type="match status" value="2"/>
</dbReference>
<evidence type="ECO:0000256" key="8">
    <source>
        <dbReference type="ARBA" id="ARBA00022801"/>
    </source>
</evidence>
<dbReference type="FunFam" id="4.10.740.10:FF:000001">
    <property type="entry name" value="vitamin K-dependent protein S"/>
    <property type="match status" value="1"/>
</dbReference>
<dbReference type="GO" id="GO:0004252">
    <property type="term" value="F:serine-type endopeptidase activity"/>
    <property type="evidence" value="ECO:0007669"/>
    <property type="project" value="InterPro"/>
</dbReference>
<comment type="caution">
    <text evidence="13">Lacks conserved residue(s) required for the propagation of feature annotation.</text>
</comment>
<dbReference type="PROSITE" id="PS50998">
    <property type="entry name" value="GLA_2"/>
    <property type="match status" value="1"/>
</dbReference>
<keyword evidence="10" id="KW-0865">Zymogen</keyword>
<organism evidence="18 19">
    <name type="scientific">Aldrovandia affinis</name>
    <dbReference type="NCBI Taxonomy" id="143900"/>
    <lineage>
        <taxon>Eukaryota</taxon>
        <taxon>Metazoa</taxon>
        <taxon>Chordata</taxon>
        <taxon>Craniata</taxon>
        <taxon>Vertebrata</taxon>
        <taxon>Euteleostomi</taxon>
        <taxon>Actinopterygii</taxon>
        <taxon>Neopterygii</taxon>
        <taxon>Teleostei</taxon>
        <taxon>Notacanthiformes</taxon>
        <taxon>Halosauridae</taxon>
        <taxon>Aldrovandia</taxon>
    </lineage>
</organism>
<feature type="disulfide bond" evidence="13">
    <location>
        <begin position="109"/>
        <end position="118"/>
    </location>
</feature>
<dbReference type="InterPro" id="IPR000742">
    <property type="entry name" value="EGF"/>
</dbReference>
<keyword evidence="19" id="KW-1185">Reference proteome</keyword>
<keyword evidence="9" id="KW-0106">Calcium</keyword>
<proteinExistence type="predicted"/>
<dbReference type="GO" id="GO:0006508">
    <property type="term" value="P:proteolysis"/>
    <property type="evidence" value="ECO:0007669"/>
    <property type="project" value="UniProtKB-KW"/>
</dbReference>
<evidence type="ECO:0000259" key="15">
    <source>
        <dbReference type="PROSITE" id="PS50026"/>
    </source>
</evidence>
<dbReference type="PROSITE" id="PS00011">
    <property type="entry name" value="GLA_1"/>
    <property type="match status" value="1"/>
</dbReference>
<feature type="domain" description="Peptidase S1" evidence="16">
    <location>
        <begin position="189"/>
        <end position="431"/>
    </location>
</feature>
<keyword evidence="5" id="KW-0165">Cleavage on pair of basic residues</keyword>
<dbReference type="SMART" id="SM00020">
    <property type="entry name" value="Tryp_SPc"/>
    <property type="match status" value="1"/>
</dbReference>
<evidence type="ECO:0000256" key="2">
    <source>
        <dbReference type="ARBA" id="ARBA00022525"/>
    </source>
</evidence>
<evidence type="ECO:0008006" key="20">
    <source>
        <dbReference type="Google" id="ProtNLM"/>
    </source>
</evidence>
<evidence type="ECO:0000256" key="1">
    <source>
        <dbReference type="ARBA" id="ARBA00004613"/>
    </source>
</evidence>
<dbReference type="InterPro" id="IPR050442">
    <property type="entry name" value="Peptidase_S1_coag_factors"/>
</dbReference>
<dbReference type="InterPro" id="IPR000294">
    <property type="entry name" value="GLA_domain"/>
</dbReference>
<dbReference type="InterPro" id="IPR001881">
    <property type="entry name" value="EGF-like_Ca-bd_dom"/>
</dbReference>
<dbReference type="InterPro" id="IPR001314">
    <property type="entry name" value="Peptidase_S1A"/>
</dbReference>
<evidence type="ECO:0000259" key="16">
    <source>
        <dbReference type="PROSITE" id="PS50240"/>
    </source>
</evidence>
<name>A0AAD7WR41_9TELE</name>
<evidence type="ECO:0000256" key="9">
    <source>
        <dbReference type="ARBA" id="ARBA00022837"/>
    </source>
</evidence>
<evidence type="ECO:0000256" key="11">
    <source>
        <dbReference type="ARBA" id="ARBA00023157"/>
    </source>
</evidence>
<gene>
    <name evidence="18" type="ORF">AAFF_G00308480</name>
</gene>
<evidence type="ECO:0000256" key="13">
    <source>
        <dbReference type="PROSITE-ProRule" id="PRU00076"/>
    </source>
</evidence>
<dbReference type="PIRSF" id="PIRSF001143">
    <property type="entry name" value="Factor_X"/>
    <property type="match status" value="1"/>
</dbReference>
<dbReference type="Pfam" id="PF00594">
    <property type="entry name" value="Gla"/>
    <property type="match status" value="1"/>
</dbReference>
<dbReference type="GO" id="GO:0005509">
    <property type="term" value="F:calcium ion binding"/>
    <property type="evidence" value="ECO:0007669"/>
    <property type="project" value="InterPro"/>
</dbReference>
<keyword evidence="3 13" id="KW-0245">EGF-like domain</keyword>
<keyword evidence="2" id="KW-0964">Secreted</keyword>
<evidence type="ECO:0000256" key="5">
    <source>
        <dbReference type="ARBA" id="ARBA00022685"/>
    </source>
</evidence>
<dbReference type="InterPro" id="IPR018114">
    <property type="entry name" value="TRYPSIN_HIS"/>
</dbReference>
<dbReference type="PRINTS" id="PR00001">
    <property type="entry name" value="GLABLOOD"/>
</dbReference>
<dbReference type="InterPro" id="IPR009003">
    <property type="entry name" value="Peptidase_S1_PA"/>
</dbReference>
<dbReference type="InterPro" id="IPR035972">
    <property type="entry name" value="GLA-like_dom_SF"/>
</dbReference>
<dbReference type="PROSITE" id="PS50026">
    <property type="entry name" value="EGF_3"/>
    <property type="match status" value="1"/>
</dbReference>
<dbReference type="SMART" id="SM00179">
    <property type="entry name" value="EGF_CA"/>
    <property type="match status" value="1"/>
</dbReference>
<evidence type="ECO:0000256" key="14">
    <source>
        <dbReference type="SAM" id="SignalP"/>
    </source>
</evidence>
<dbReference type="GO" id="GO:0005615">
    <property type="term" value="C:extracellular space"/>
    <property type="evidence" value="ECO:0007669"/>
    <property type="project" value="TreeGrafter"/>
</dbReference>
<dbReference type="PROSITE" id="PS01186">
    <property type="entry name" value="EGF_2"/>
    <property type="match status" value="1"/>
</dbReference>
<dbReference type="Gene3D" id="2.40.10.10">
    <property type="entry name" value="Trypsin-like serine proteases"/>
    <property type="match status" value="2"/>
</dbReference>
<dbReference type="Pfam" id="PF00008">
    <property type="entry name" value="EGF"/>
    <property type="match status" value="1"/>
</dbReference>